<dbReference type="Proteomes" id="UP000295304">
    <property type="component" value="Unassembled WGS sequence"/>
</dbReference>
<dbReference type="InterPro" id="IPR045376">
    <property type="entry name" value="Maf_N"/>
</dbReference>
<dbReference type="Pfam" id="PF20157">
    <property type="entry name" value="Maf_flag10_N"/>
    <property type="match status" value="1"/>
</dbReference>
<dbReference type="PANTHER" id="PTHR41786:SF1">
    <property type="entry name" value="6-HYDROXYMETHYLPTERIN DIPHOSPHOKINASE MPTE-LIKE DOMAIN-CONTAINING PROTEIN"/>
    <property type="match status" value="1"/>
</dbReference>
<accession>A0A4R3JBH6</accession>
<evidence type="ECO:0000313" key="4">
    <source>
        <dbReference type="Proteomes" id="UP000295304"/>
    </source>
</evidence>
<evidence type="ECO:0000259" key="1">
    <source>
        <dbReference type="Pfam" id="PF01973"/>
    </source>
</evidence>
<reference evidence="3 4" key="1">
    <citation type="submission" date="2019-03" db="EMBL/GenBank/DDBJ databases">
        <title>Genomic Encyclopedia of Type Strains, Phase IV (KMG-IV): sequencing the most valuable type-strain genomes for metagenomic binning, comparative biology and taxonomic classification.</title>
        <authorList>
            <person name="Goeker M."/>
        </authorList>
    </citation>
    <scope>NUCLEOTIDE SEQUENCE [LARGE SCALE GENOMIC DNA]</scope>
    <source>
        <strain evidence="3 4">DSM 101688</strain>
    </source>
</reference>
<dbReference type="AlphaFoldDB" id="A0A4R3JBH6"/>
<proteinExistence type="predicted"/>
<dbReference type="RefSeq" id="WP_132938728.1">
    <property type="nucleotide sequence ID" value="NZ_CP119676.1"/>
</dbReference>
<dbReference type="PANTHER" id="PTHR41786">
    <property type="entry name" value="MOTILITY ACCESSORY FACTOR MAF"/>
    <property type="match status" value="1"/>
</dbReference>
<protein>
    <recommendedName>
        <fullName evidence="5">DUF115 domain-containing protein</fullName>
    </recommendedName>
</protein>
<name>A0A4R3JBH6_9PROT</name>
<evidence type="ECO:0000259" key="2">
    <source>
        <dbReference type="Pfam" id="PF20157"/>
    </source>
</evidence>
<feature type="domain" description="Glycosyltransferase Maf N-terminal" evidence="2">
    <location>
        <begin position="30"/>
        <end position="256"/>
    </location>
</feature>
<gene>
    <name evidence="3" type="ORF">EDD55_10475</name>
</gene>
<dbReference type="EMBL" id="SLZW01000004">
    <property type="protein sequence ID" value="TCS62984.1"/>
    <property type="molecule type" value="Genomic_DNA"/>
</dbReference>
<sequence>MTESKKALRAKKIMPDTFHAVPAENLNRALFKKNLAAIARRQPEIADKLKALKETYATLMVNDAGQYDIHFRGAALQDAGHLDWAEQRMDKFHVRGGLKRLQMAPIDSANLDDESNLASYRMMKRAVDADIHFLNAPNTLEAYHVIAFGIGLGFHLNRLAEVTRCRHLLLVEPNLEFLYWSCYLFDWTAFYREARRHHREVVIINVTDPTRIMELCIGYVRLDNPAFVDGLLLFQSYQSSLMHAAQENIIKNRDLFNIGLGFLEDEIDMIRNSYRNLKNFTGKYYATHEEELIPHPVFVIGSGPSLDNDLKFIRDNADKAIVVSCGTVLRVLLRNGIVPDFQMEMENVPAVTELMRALSKDYDLSSIKLVASNTVDPGVAPHFEQVVYYIRTGISSSPIFSVAPKCGIPYSTPTVTNLGFSFAQEFGAREIYLFGVDLGARNPEKHHASDAPYNDGELEFTTTINVPTPGNFGGEVQSEKIYLWSKNTLELAMKRFPLRMYVNCSDGVHIKGALPKLSSSVLLGPSTDKKATVDAIWSRFPAYTPELFEWSWNRYDLRRELKKVAGNILRKCYKSTLAARRNENTHDLEFTFKVIHTFITGEDGESAEIHYLRGSGLMFLSLVTYYYSRVPTPEKRAVYAEIARDEFSHLVRTIRDTMLEFYDYLEEKIEQDGKYETRPQ</sequence>
<dbReference type="InterPro" id="IPR002826">
    <property type="entry name" value="MptE-like"/>
</dbReference>
<dbReference type="Pfam" id="PF01973">
    <property type="entry name" value="MptE-like"/>
    <property type="match status" value="1"/>
</dbReference>
<feature type="domain" description="6-hydroxymethylpterin diphosphokinase MptE-like" evidence="1">
    <location>
        <begin position="272"/>
        <end position="441"/>
    </location>
</feature>
<dbReference type="OrthoDB" id="7254531at2"/>
<keyword evidence="4" id="KW-1185">Reference proteome</keyword>
<evidence type="ECO:0008006" key="5">
    <source>
        <dbReference type="Google" id="ProtNLM"/>
    </source>
</evidence>
<comment type="caution">
    <text evidence="3">The sequence shown here is derived from an EMBL/GenBank/DDBJ whole genome shotgun (WGS) entry which is preliminary data.</text>
</comment>
<organism evidence="3 4">
    <name type="scientific">Varunaivibrio sulfuroxidans</name>
    <dbReference type="NCBI Taxonomy" id="1773489"/>
    <lineage>
        <taxon>Bacteria</taxon>
        <taxon>Pseudomonadati</taxon>
        <taxon>Pseudomonadota</taxon>
        <taxon>Alphaproteobacteria</taxon>
        <taxon>Rhodospirillales</taxon>
        <taxon>Magnetovibrionaceae</taxon>
        <taxon>Varunaivibrio</taxon>
    </lineage>
</organism>
<evidence type="ECO:0000313" key="3">
    <source>
        <dbReference type="EMBL" id="TCS62984.1"/>
    </source>
</evidence>